<keyword evidence="6" id="KW-1185">Reference proteome</keyword>
<dbReference type="EMBL" id="JBBMLE010000059">
    <property type="protein sequence ID" value="MEK0253417.1"/>
    <property type="molecule type" value="Genomic_DNA"/>
</dbReference>
<evidence type="ECO:0000256" key="1">
    <source>
        <dbReference type="SAM" id="Phobius"/>
    </source>
</evidence>
<dbReference type="Proteomes" id="UP001498501">
    <property type="component" value="Unassembled WGS sequence"/>
</dbReference>
<evidence type="ECO:0000259" key="2">
    <source>
        <dbReference type="Pfam" id="PF05232"/>
    </source>
</evidence>
<name>A0AAW5R4Z4_ACIJU</name>
<accession>A0AAW5R4Z4</accession>
<protein>
    <submittedName>
        <fullName evidence="3">PACE efflux transporter</fullName>
    </submittedName>
</protein>
<dbReference type="EMBL" id="JAHPRE010000005">
    <property type="protein sequence ID" value="MCU4395758.1"/>
    <property type="molecule type" value="Genomic_DNA"/>
</dbReference>
<dbReference type="NCBIfam" id="NF033664">
    <property type="entry name" value="PACE_transport"/>
    <property type="match status" value="1"/>
</dbReference>
<keyword evidence="1" id="KW-0812">Transmembrane</keyword>
<evidence type="ECO:0000313" key="5">
    <source>
        <dbReference type="Proteomes" id="UP001208534"/>
    </source>
</evidence>
<dbReference type="InterPro" id="IPR058208">
    <property type="entry name" value="PACE"/>
</dbReference>
<feature type="transmembrane region" description="Helical" evidence="1">
    <location>
        <begin position="12"/>
        <end position="34"/>
    </location>
</feature>
<dbReference type="Proteomes" id="UP001208534">
    <property type="component" value="Unassembled WGS sequence"/>
</dbReference>
<sequence>MQGMKRRVTYVFFYEVLSFLICAMILAVLSGSTISHTGPLSLLIAVIAVSVNFFYNYAFEWWEKRQHSKTRTIFRRVVHAIGFQAVLVTILIPLIAWWMQISLVKAFLLDFSLMIIIPCYTFVYNYFFDHLFGLPSHLLETKPLPSTTKL</sequence>
<dbReference type="Pfam" id="PF05232">
    <property type="entry name" value="BTP"/>
    <property type="match status" value="2"/>
</dbReference>
<proteinExistence type="predicted"/>
<gene>
    <name evidence="3" type="ORF">KTH64_01960</name>
    <name evidence="4" type="ORF">WM018_13125</name>
</gene>
<keyword evidence="1" id="KW-0472">Membrane</keyword>
<reference evidence="3" key="1">
    <citation type="submission" date="2021-06" db="EMBL/GenBank/DDBJ databases">
        <title>Propagation of a rapidly emergent carbapenem-resistant Acinetobacter baumannii lineage by various extra-hospital transmission networks.</title>
        <authorList>
            <person name="Calix J."/>
        </authorList>
    </citation>
    <scope>NUCLEOTIDE SEQUENCE</scope>
    <source>
        <strain evidence="3">WU_MDCI_Aw63</strain>
    </source>
</reference>
<dbReference type="RefSeq" id="WP_262578310.1">
    <property type="nucleotide sequence ID" value="NZ_JAHPRE010000005.1"/>
</dbReference>
<feature type="transmembrane region" description="Helical" evidence="1">
    <location>
        <begin position="40"/>
        <end position="59"/>
    </location>
</feature>
<dbReference type="AlphaFoldDB" id="A0AAW5R4Z4"/>
<dbReference type="InterPro" id="IPR007896">
    <property type="entry name" value="BTP_bacteria"/>
</dbReference>
<keyword evidence="1" id="KW-1133">Transmembrane helix</keyword>
<evidence type="ECO:0000313" key="3">
    <source>
        <dbReference type="EMBL" id="MCU4395758.1"/>
    </source>
</evidence>
<feature type="transmembrane region" description="Helical" evidence="1">
    <location>
        <begin position="106"/>
        <end position="127"/>
    </location>
</feature>
<evidence type="ECO:0000313" key="4">
    <source>
        <dbReference type="EMBL" id="MEK0253417.1"/>
    </source>
</evidence>
<evidence type="ECO:0000313" key="6">
    <source>
        <dbReference type="Proteomes" id="UP001498501"/>
    </source>
</evidence>
<feature type="transmembrane region" description="Helical" evidence="1">
    <location>
        <begin position="80"/>
        <end position="100"/>
    </location>
</feature>
<organism evidence="3 5">
    <name type="scientific">Acinetobacter junii</name>
    <dbReference type="NCBI Taxonomy" id="40215"/>
    <lineage>
        <taxon>Bacteria</taxon>
        <taxon>Pseudomonadati</taxon>
        <taxon>Pseudomonadota</taxon>
        <taxon>Gammaproteobacteria</taxon>
        <taxon>Moraxellales</taxon>
        <taxon>Moraxellaceae</taxon>
        <taxon>Acinetobacter</taxon>
    </lineage>
</organism>
<comment type="caution">
    <text evidence="3">The sequence shown here is derived from an EMBL/GenBank/DDBJ whole genome shotgun (WGS) entry which is preliminary data.</text>
</comment>
<reference evidence="4 6" key="2">
    <citation type="submission" date="2024-03" db="EMBL/GenBank/DDBJ databases">
        <title>Cross-transmission of Acinetobacter junii carrying blaOXA-58 in a neonatal intensive care unit.</title>
        <authorList>
            <person name="Bour M."/>
            <person name="Potron A."/>
            <person name="Lecointe D."/>
        </authorList>
    </citation>
    <scope>NUCLEOTIDE SEQUENCE [LARGE SCALE GENOMIC DNA]</scope>
    <source>
        <strain evidence="4 6">21A3096 case 1</strain>
    </source>
</reference>
<feature type="domain" description="Chlorhexidine efflux transporter" evidence="2">
    <location>
        <begin position="3"/>
        <end position="65"/>
    </location>
</feature>
<feature type="domain" description="Chlorhexidine efflux transporter" evidence="2">
    <location>
        <begin position="71"/>
        <end position="133"/>
    </location>
</feature>